<dbReference type="OrthoDB" id="1536506at2759"/>
<proteinExistence type="predicted"/>
<reference evidence="2" key="1">
    <citation type="submission" date="2020-02" db="EMBL/GenBank/DDBJ databases">
        <authorList>
            <person name="Scholz U."/>
            <person name="Mascher M."/>
            <person name="Fiebig A."/>
        </authorList>
    </citation>
    <scope>NUCLEOTIDE SEQUENCE</scope>
</reference>
<protein>
    <submittedName>
        <fullName evidence="2">Uncharacterized protein</fullName>
    </submittedName>
</protein>
<evidence type="ECO:0000313" key="2">
    <source>
        <dbReference type="EMBL" id="CAA7397809.1"/>
    </source>
</evidence>
<accession>A0A7I8KJ48</accession>
<gene>
    <name evidence="2" type="ORF">SI8410_06008474</name>
</gene>
<dbReference type="Proteomes" id="UP000663760">
    <property type="component" value="Chromosome 6"/>
</dbReference>
<dbReference type="EMBL" id="LR746269">
    <property type="protein sequence ID" value="CAA7397809.1"/>
    <property type="molecule type" value="Genomic_DNA"/>
</dbReference>
<organism evidence="2 3">
    <name type="scientific">Spirodela intermedia</name>
    <name type="common">Intermediate duckweed</name>
    <dbReference type="NCBI Taxonomy" id="51605"/>
    <lineage>
        <taxon>Eukaryota</taxon>
        <taxon>Viridiplantae</taxon>
        <taxon>Streptophyta</taxon>
        <taxon>Embryophyta</taxon>
        <taxon>Tracheophyta</taxon>
        <taxon>Spermatophyta</taxon>
        <taxon>Magnoliopsida</taxon>
        <taxon>Liliopsida</taxon>
        <taxon>Araceae</taxon>
        <taxon>Lemnoideae</taxon>
        <taxon>Spirodela</taxon>
    </lineage>
</organism>
<feature type="region of interest" description="Disordered" evidence="1">
    <location>
        <begin position="73"/>
        <end position="96"/>
    </location>
</feature>
<evidence type="ECO:0000313" key="3">
    <source>
        <dbReference type="Proteomes" id="UP000663760"/>
    </source>
</evidence>
<evidence type="ECO:0000256" key="1">
    <source>
        <dbReference type="SAM" id="MobiDB-lite"/>
    </source>
</evidence>
<dbReference type="AlphaFoldDB" id="A0A7I8KJ48"/>
<name>A0A7I8KJ48_SPIIN</name>
<keyword evidence="3" id="KW-1185">Reference proteome</keyword>
<sequence>MGSPARSMSVVVVMIADRIMAGVQSGLDLFTIAATPATWAAATEVPESRKKPVFVVCDAETMLTPGASTSGLRIPPLTALGPREENPATAGARCAW</sequence>